<dbReference type="Pfam" id="PF01895">
    <property type="entry name" value="PhoU"/>
    <property type="match status" value="2"/>
</dbReference>
<evidence type="ECO:0000313" key="11">
    <source>
        <dbReference type="EMBL" id="EPX83626.1"/>
    </source>
</evidence>
<dbReference type="FunFam" id="1.20.58.220:FF:000004">
    <property type="entry name" value="Phosphate-specific transport system accessory protein PhoU"/>
    <property type="match status" value="1"/>
</dbReference>
<gene>
    <name evidence="11" type="ORF">Salmuc_02234</name>
</gene>
<dbReference type="SUPFAM" id="SSF109755">
    <property type="entry name" value="PhoU-like"/>
    <property type="match status" value="1"/>
</dbReference>
<dbReference type="PANTHER" id="PTHR42930:SF3">
    <property type="entry name" value="PHOSPHATE-SPECIFIC TRANSPORT SYSTEM ACCESSORY PROTEIN PHOU"/>
    <property type="match status" value="1"/>
</dbReference>
<keyword evidence="12" id="KW-1185">Reference proteome</keyword>
<keyword evidence="6 8" id="KW-0592">Phosphate transport</keyword>
<evidence type="ECO:0000256" key="1">
    <source>
        <dbReference type="ARBA" id="ARBA00004496"/>
    </source>
</evidence>
<comment type="subunit">
    <text evidence="3 8">Homodimer.</text>
</comment>
<reference evidence="12" key="1">
    <citation type="journal article" date="2014" name="Stand. Genomic Sci.">
        <title>Genome sequence of the exopolysaccharide-producing Salipiger mucosus type strain (DSM 16094(T)), a moderately halophilic member of the Roseobacter clade.</title>
        <authorList>
            <person name="Riedel T."/>
            <person name="Spring S."/>
            <person name="Fiebig A."/>
            <person name="Petersen J."/>
            <person name="Kyrpides N.C."/>
            <person name="Goker M."/>
            <person name="Klenk H.P."/>
        </authorList>
    </citation>
    <scope>NUCLEOTIDE SEQUENCE [LARGE SCALE GENOMIC DNA]</scope>
    <source>
        <strain evidence="12">DSM 16094</strain>
    </source>
</reference>
<keyword evidence="5 8" id="KW-0963">Cytoplasm</keyword>
<dbReference type="STRING" id="1123237.Salmuc_02234"/>
<accession>S9QQH3</accession>
<dbReference type="InterPro" id="IPR028366">
    <property type="entry name" value="PhoU"/>
</dbReference>
<dbReference type="GO" id="GO:0045936">
    <property type="term" value="P:negative regulation of phosphate metabolic process"/>
    <property type="evidence" value="ECO:0007669"/>
    <property type="project" value="InterPro"/>
</dbReference>
<dbReference type="GO" id="GO:0005737">
    <property type="term" value="C:cytoplasm"/>
    <property type="evidence" value="ECO:0007669"/>
    <property type="project" value="UniProtKB-SubCell"/>
</dbReference>
<dbReference type="eggNOG" id="COG0704">
    <property type="taxonomic scope" value="Bacteria"/>
</dbReference>
<proteinExistence type="inferred from homology"/>
<evidence type="ECO:0000256" key="4">
    <source>
        <dbReference type="ARBA" id="ARBA00022448"/>
    </source>
</evidence>
<dbReference type="Gene3D" id="1.20.58.220">
    <property type="entry name" value="Phosphate transport system protein phou homolog 2, domain 2"/>
    <property type="match status" value="2"/>
</dbReference>
<dbReference type="AlphaFoldDB" id="S9QQH3"/>
<dbReference type="PANTHER" id="PTHR42930">
    <property type="entry name" value="PHOSPHATE-SPECIFIC TRANSPORT SYSTEM ACCESSORY PROTEIN PHOU"/>
    <property type="match status" value="1"/>
</dbReference>
<dbReference type="EMBL" id="APVH01000015">
    <property type="protein sequence ID" value="EPX83626.1"/>
    <property type="molecule type" value="Genomic_DNA"/>
</dbReference>
<feature type="domain" description="PhoU" evidence="10">
    <location>
        <begin position="129"/>
        <end position="214"/>
    </location>
</feature>
<dbReference type="PIRSF" id="PIRSF003107">
    <property type="entry name" value="PhoU"/>
    <property type="match status" value="1"/>
</dbReference>
<protein>
    <recommendedName>
        <fullName evidence="8">Phosphate-specific transport system accessory protein PhoU</fullName>
    </recommendedName>
</protein>
<dbReference type="InterPro" id="IPR038078">
    <property type="entry name" value="PhoU-like_sf"/>
</dbReference>
<feature type="domain" description="PhoU" evidence="10">
    <location>
        <begin position="25"/>
        <end position="113"/>
    </location>
</feature>
<evidence type="ECO:0000313" key="12">
    <source>
        <dbReference type="Proteomes" id="UP000015347"/>
    </source>
</evidence>
<dbReference type="InterPro" id="IPR026022">
    <property type="entry name" value="PhoU_dom"/>
</dbReference>
<evidence type="ECO:0000256" key="6">
    <source>
        <dbReference type="ARBA" id="ARBA00022592"/>
    </source>
</evidence>
<evidence type="ECO:0000256" key="7">
    <source>
        <dbReference type="ARBA" id="ARBA00056181"/>
    </source>
</evidence>
<name>S9QQH3_9RHOB</name>
<evidence type="ECO:0000256" key="2">
    <source>
        <dbReference type="ARBA" id="ARBA00008107"/>
    </source>
</evidence>
<evidence type="ECO:0000259" key="10">
    <source>
        <dbReference type="Pfam" id="PF01895"/>
    </source>
</evidence>
<dbReference type="GO" id="GO:0030643">
    <property type="term" value="P:intracellular phosphate ion homeostasis"/>
    <property type="evidence" value="ECO:0007669"/>
    <property type="project" value="InterPro"/>
</dbReference>
<dbReference type="RefSeq" id="WP_020040300.1">
    <property type="nucleotide sequence ID" value="NZ_KE557274.1"/>
</dbReference>
<feature type="compositionally biased region" description="Polar residues" evidence="9">
    <location>
        <begin position="235"/>
        <end position="246"/>
    </location>
</feature>
<comment type="caution">
    <text evidence="11">The sequence shown here is derived from an EMBL/GenBank/DDBJ whole genome shotgun (WGS) entry which is preliminary data.</text>
</comment>
<evidence type="ECO:0000256" key="8">
    <source>
        <dbReference type="PIRNR" id="PIRNR003107"/>
    </source>
</evidence>
<organism evidence="11 12">
    <name type="scientific">Salipiger mucosus DSM 16094</name>
    <dbReference type="NCBI Taxonomy" id="1123237"/>
    <lineage>
        <taxon>Bacteria</taxon>
        <taxon>Pseudomonadati</taxon>
        <taxon>Pseudomonadota</taxon>
        <taxon>Alphaproteobacteria</taxon>
        <taxon>Rhodobacterales</taxon>
        <taxon>Roseobacteraceae</taxon>
        <taxon>Salipiger</taxon>
    </lineage>
</organism>
<comment type="similarity">
    <text evidence="2 8">Belongs to the PhoU family.</text>
</comment>
<evidence type="ECO:0000256" key="3">
    <source>
        <dbReference type="ARBA" id="ARBA00011738"/>
    </source>
</evidence>
<evidence type="ECO:0000256" key="5">
    <source>
        <dbReference type="ARBA" id="ARBA00022490"/>
    </source>
</evidence>
<dbReference type="NCBIfam" id="TIGR02135">
    <property type="entry name" value="phoU_full"/>
    <property type="match status" value="1"/>
</dbReference>
<comment type="subcellular location">
    <subcellularLocation>
        <location evidence="1 8">Cytoplasm</location>
    </subcellularLocation>
</comment>
<keyword evidence="4 8" id="KW-0813">Transport</keyword>
<dbReference type="Proteomes" id="UP000015347">
    <property type="component" value="Unassembled WGS sequence"/>
</dbReference>
<dbReference type="OrthoDB" id="9814256at2"/>
<dbReference type="GO" id="GO:0006817">
    <property type="term" value="P:phosphate ion transport"/>
    <property type="evidence" value="ECO:0007669"/>
    <property type="project" value="UniProtKB-KW"/>
</dbReference>
<sequence>MSEHELKQHIVSSFDRDLEGIQAQILKMGGLVEVAIHDAAKSLETRDEELAEQVQKGDMAVDALEDAINEEAARVIAMRAPTAIDLRVVLTVMRMAGNLERIGDLSKNMAKRTTVLSQMSPIGTSTASLRRMAREVEHMLKDALDAYIKRDEALALDVIERDEDVDQIYNTLFREFLTFMLEDPRNITSCMHLHFIAKNIERMGDHVTSIAEQVVFLATGEKPEDARIKADRTSSDATLTQDIEPE</sequence>
<comment type="function">
    <text evidence="7 8">Plays a role in the regulation of phosphate uptake.</text>
</comment>
<dbReference type="HOGENOM" id="CLU_078518_2_1_5"/>
<feature type="region of interest" description="Disordered" evidence="9">
    <location>
        <begin position="226"/>
        <end position="246"/>
    </location>
</feature>
<evidence type="ECO:0000256" key="9">
    <source>
        <dbReference type="SAM" id="MobiDB-lite"/>
    </source>
</evidence>